<dbReference type="eggNOG" id="COG0511">
    <property type="taxonomic scope" value="Bacteria"/>
</dbReference>
<dbReference type="Gene3D" id="2.40.50.100">
    <property type="match status" value="1"/>
</dbReference>
<evidence type="ECO:0000313" key="7">
    <source>
        <dbReference type="Proteomes" id="UP000030147"/>
    </source>
</evidence>
<dbReference type="NCBIfam" id="TIGR00531">
    <property type="entry name" value="BCCP"/>
    <property type="match status" value="1"/>
</dbReference>
<gene>
    <name evidence="6" type="ORF">N782_08410</name>
</gene>
<evidence type="ECO:0000256" key="1">
    <source>
        <dbReference type="ARBA" id="ARBA00017562"/>
    </source>
</evidence>
<comment type="function">
    <text evidence="3">This protein is a component of the acetyl coenzyme A carboxylase complex; first, biotin carboxylase catalyzes the carboxylation of the carrier protein and then the transcarboxylase transfers the carboxyl group to form malonyl-CoA.</text>
</comment>
<dbReference type="GO" id="GO:0006633">
    <property type="term" value="P:fatty acid biosynthetic process"/>
    <property type="evidence" value="ECO:0007669"/>
    <property type="project" value="UniProtKB-UniPathway"/>
</dbReference>
<dbReference type="AlphaFoldDB" id="A0A0A2TET9"/>
<keyword evidence="2 3" id="KW-0092">Biotin</keyword>
<feature type="domain" description="Lipoyl-binding" evidence="5">
    <location>
        <begin position="89"/>
        <end position="165"/>
    </location>
</feature>
<dbReference type="Pfam" id="PF00364">
    <property type="entry name" value="Biotin_lipoyl"/>
    <property type="match status" value="1"/>
</dbReference>
<dbReference type="GO" id="GO:0003989">
    <property type="term" value="F:acetyl-CoA carboxylase activity"/>
    <property type="evidence" value="ECO:0007669"/>
    <property type="project" value="InterPro"/>
</dbReference>
<keyword evidence="3" id="KW-0276">Fatty acid metabolism</keyword>
<dbReference type="UniPathway" id="UPA00094"/>
<keyword evidence="3" id="KW-0275">Fatty acid biosynthesis</keyword>
<dbReference type="GO" id="GO:0009317">
    <property type="term" value="C:acetyl-CoA carboxylase complex"/>
    <property type="evidence" value="ECO:0007669"/>
    <property type="project" value="InterPro"/>
</dbReference>
<dbReference type="STRING" id="1385514.N782_08410"/>
<dbReference type="InterPro" id="IPR001249">
    <property type="entry name" value="AcCoA_biotinCC"/>
</dbReference>
<dbReference type="InterPro" id="IPR000089">
    <property type="entry name" value="Biotin_lipoyl"/>
</dbReference>
<comment type="pathway">
    <text evidence="3">Lipid metabolism; fatty acid biosynthesis.</text>
</comment>
<feature type="compositionally biased region" description="Basic and acidic residues" evidence="4">
    <location>
        <begin position="71"/>
        <end position="88"/>
    </location>
</feature>
<dbReference type="NCBIfam" id="NF005457">
    <property type="entry name" value="PRK07051.1"/>
    <property type="match status" value="1"/>
</dbReference>
<dbReference type="EMBL" id="AVBF01000020">
    <property type="protein sequence ID" value="KGP72923.1"/>
    <property type="molecule type" value="Genomic_DNA"/>
</dbReference>
<keyword evidence="3" id="KW-0444">Lipid biosynthesis</keyword>
<feature type="region of interest" description="Disordered" evidence="4">
    <location>
        <begin position="29"/>
        <end position="88"/>
    </location>
</feature>
<organism evidence="6 7">
    <name type="scientific">Pontibacillus yanchengensis Y32</name>
    <dbReference type="NCBI Taxonomy" id="1385514"/>
    <lineage>
        <taxon>Bacteria</taxon>
        <taxon>Bacillati</taxon>
        <taxon>Bacillota</taxon>
        <taxon>Bacilli</taxon>
        <taxon>Bacillales</taxon>
        <taxon>Bacillaceae</taxon>
        <taxon>Pontibacillus</taxon>
    </lineage>
</organism>
<keyword evidence="3" id="KW-0443">Lipid metabolism</keyword>
<feature type="compositionally biased region" description="Basic and acidic residues" evidence="4">
    <location>
        <begin position="36"/>
        <end position="46"/>
    </location>
</feature>
<dbReference type="Proteomes" id="UP000030147">
    <property type="component" value="Unassembled WGS sequence"/>
</dbReference>
<evidence type="ECO:0000256" key="3">
    <source>
        <dbReference type="RuleBase" id="RU364072"/>
    </source>
</evidence>
<dbReference type="InterPro" id="IPR050709">
    <property type="entry name" value="Biotin_Carboxyl_Carrier/Decarb"/>
</dbReference>
<dbReference type="PANTHER" id="PTHR45266:SF3">
    <property type="entry name" value="OXALOACETATE DECARBOXYLASE ALPHA CHAIN"/>
    <property type="match status" value="1"/>
</dbReference>
<feature type="compositionally biased region" description="Low complexity" evidence="4">
    <location>
        <begin position="49"/>
        <end position="69"/>
    </location>
</feature>
<dbReference type="RefSeq" id="WP_036818653.1">
    <property type="nucleotide sequence ID" value="NZ_AVBF01000020.1"/>
</dbReference>
<evidence type="ECO:0000259" key="5">
    <source>
        <dbReference type="PROSITE" id="PS50968"/>
    </source>
</evidence>
<comment type="caution">
    <text evidence="6">The sequence shown here is derived from an EMBL/GenBank/DDBJ whole genome shotgun (WGS) entry which is preliminary data.</text>
</comment>
<keyword evidence="7" id="KW-1185">Reference proteome</keyword>
<sequence>MLKVQEIRELIKLIDESSIDEFTYESNGTTVSMKKQKGEVVERPVVEKQTPVEPAAPAQPVEKAEAPAAKPEPEVKEEKQETTESKNYDYEIVSPMVGTFYEAASPDDDPYIQAGDKVKPDSVVCIVEAMKLFNEIEAETTGEVVEVLVENGQLVEYGQPLFRVKSE</sequence>
<dbReference type="PANTHER" id="PTHR45266">
    <property type="entry name" value="OXALOACETATE DECARBOXYLASE ALPHA CHAIN"/>
    <property type="match status" value="1"/>
</dbReference>
<dbReference type="PRINTS" id="PR01071">
    <property type="entry name" value="ACOABIOTINCC"/>
</dbReference>
<evidence type="ECO:0000256" key="4">
    <source>
        <dbReference type="SAM" id="MobiDB-lite"/>
    </source>
</evidence>
<dbReference type="InterPro" id="IPR011053">
    <property type="entry name" value="Single_hybrid_motif"/>
</dbReference>
<dbReference type="PROSITE" id="PS50968">
    <property type="entry name" value="BIOTINYL_LIPOYL"/>
    <property type="match status" value="1"/>
</dbReference>
<evidence type="ECO:0000256" key="2">
    <source>
        <dbReference type="ARBA" id="ARBA00023267"/>
    </source>
</evidence>
<proteinExistence type="predicted"/>
<dbReference type="CDD" id="cd06850">
    <property type="entry name" value="biotinyl_domain"/>
    <property type="match status" value="1"/>
</dbReference>
<accession>A0A0A2TET9</accession>
<protein>
    <recommendedName>
        <fullName evidence="1 3">Biotin carboxyl carrier protein of acetyl-CoA carboxylase</fullName>
    </recommendedName>
</protein>
<dbReference type="OrthoDB" id="9811735at2"/>
<evidence type="ECO:0000313" key="6">
    <source>
        <dbReference type="EMBL" id="KGP72923.1"/>
    </source>
</evidence>
<reference evidence="6 7" key="1">
    <citation type="journal article" date="2015" name="Stand. Genomic Sci.">
        <title>High quality draft genome sequence of the moderately halophilic bacterium Pontibacillus yanchengensis Y32(T) and comparison among Pontibacillus genomes.</title>
        <authorList>
            <person name="Huang J."/>
            <person name="Qiao Z.X."/>
            <person name="Tang J.W."/>
            <person name="Wang G."/>
        </authorList>
    </citation>
    <scope>NUCLEOTIDE SEQUENCE [LARGE SCALE GENOMIC DNA]</scope>
    <source>
        <strain evidence="6 7">Y32</strain>
    </source>
</reference>
<name>A0A0A2TET9_9BACI</name>
<dbReference type="SUPFAM" id="SSF51230">
    <property type="entry name" value="Single hybrid motif"/>
    <property type="match status" value="1"/>
</dbReference>